<keyword evidence="5 13" id="KW-0732">Signal</keyword>
<evidence type="ECO:0000256" key="6">
    <source>
        <dbReference type="ARBA" id="ARBA00023002"/>
    </source>
</evidence>
<dbReference type="AlphaFoldDB" id="A0A0C9W8L4"/>
<feature type="region of interest" description="Disordered" evidence="12">
    <location>
        <begin position="101"/>
        <end position="122"/>
    </location>
</feature>
<keyword evidence="9" id="KW-1015">Disulfide bond</keyword>
<name>A0A0C9W8L4_9AGAM</name>
<keyword evidence="15" id="KW-1185">Reference proteome</keyword>
<feature type="compositionally biased region" description="Low complexity" evidence="12">
    <location>
        <begin position="344"/>
        <end position="356"/>
    </location>
</feature>
<keyword evidence="4" id="KW-0479">Metal-binding</keyword>
<evidence type="ECO:0000313" key="15">
    <source>
        <dbReference type="Proteomes" id="UP000053820"/>
    </source>
</evidence>
<evidence type="ECO:0000256" key="11">
    <source>
        <dbReference type="ARBA" id="ARBA00046340"/>
    </source>
</evidence>
<feature type="chain" id="PRO_5002205217" description="Lytic polysaccharide monooxygenase" evidence="13">
    <location>
        <begin position="21"/>
        <end position="431"/>
    </location>
</feature>
<dbReference type="OrthoDB" id="2019572at2759"/>
<reference evidence="14 15" key="1">
    <citation type="submission" date="2014-04" db="EMBL/GenBank/DDBJ databases">
        <title>Evolutionary Origins and Diversification of the Mycorrhizal Mutualists.</title>
        <authorList>
            <consortium name="DOE Joint Genome Institute"/>
            <consortium name="Mycorrhizal Genomics Consortium"/>
            <person name="Kohler A."/>
            <person name="Kuo A."/>
            <person name="Nagy L.G."/>
            <person name="Floudas D."/>
            <person name="Copeland A."/>
            <person name="Barry K.W."/>
            <person name="Cichocki N."/>
            <person name="Veneault-Fourrey C."/>
            <person name="LaButti K."/>
            <person name="Lindquist E.A."/>
            <person name="Lipzen A."/>
            <person name="Lundell T."/>
            <person name="Morin E."/>
            <person name="Murat C."/>
            <person name="Riley R."/>
            <person name="Ohm R."/>
            <person name="Sun H."/>
            <person name="Tunlid A."/>
            <person name="Henrissat B."/>
            <person name="Grigoriev I.V."/>
            <person name="Hibbett D.S."/>
            <person name="Martin F."/>
        </authorList>
    </citation>
    <scope>NUCLEOTIDE SEQUENCE [LARGE SCALE GENOMIC DNA]</scope>
    <source>
        <strain evidence="14 15">MD-312</strain>
    </source>
</reference>
<keyword evidence="7" id="KW-0186">Copper</keyword>
<comment type="similarity">
    <text evidence="11">Belongs to the polysaccharide monooxygenase AA14 family.</text>
</comment>
<feature type="signal peptide" evidence="13">
    <location>
        <begin position="1"/>
        <end position="20"/>
    </location>
</feature>
<evidence type="ECO:0000256" key="4">
    <source>
        <dbReference type="ARBA" id="ARBA00022723"/>
    </source>
</evidence>
<feature type="region of interest" description="Disordered" evidence="12">
    <location>
        <begin position="297"/>
        <end position="431"/>
    </location>
</feature>
<keyword evidence="6" id="KW-0560">Oxidoreductase</keyword>
<feature type="compositionally biased region" description="Basic residues" evidence="12">
    <location>
        <begin position="415"/>
        <end position="431"/>
    </location>
</feature>
<evidence type="ECO:0000256" key="9">
    <source>
        <dbReference type="ARBA" id="ARBA00023157"/>
    </source>
</evidence>
<sequence>MPSPTLNLCALLVLSGLAHAHLAAFHKAMYCFNGTTPGQVNYNTEDAVTPLWNLKKSDYWFHHINKCDEFPPAPGDFLNLPAGGSFTVEIASNRGLTSLSDDGAHTSEWPDGKNHPDDYSVKNLSGEPLSPSGCIRNPNIHAQNQSMAAGTAFAISYESDLSKVTLDNLVVFSVRYHTPWKRLTTYDVPAAMPACPEGGCTCAWVWIPNGCGEPNIYMQGFKCSVTPSTSVAPLAISPPKPPVYCADDPSKCVAGAKQIMIWNQAEGNNIVVEGFKGDGEGESPGYNMGCGFKDGAQNDIFAPGSGSGSGSKAASPPPADKAASPAPSIPAPTSVKRAPAPASAGGTAETKTKTAAPGHKTCPVKPNPSAPPASPSQTSPKAAPPSTSPAAPPPAHPSAPASAPSGSPPTCNKNKNAKRMVHTGRAKRGLY</sequence>
<dbReference type="EMBL" id="KN839899">
    <property type="protein sequence ID" value="KIJ59037.1"/>
    <property type="molecule type" value="Genomic_DNA"/>
</dbReference>
<evidence type="ECO:0000256" key="2">
    <source>
        <dbReference type="ARBA" id="ARBA00004613"/>
    </source>
</evidence>
<evidence type="ECO:0000256" key="13">
    <source>
        <dbReference type="SAM" id="SignalP"/>
    </source>
</evidence>
<protein>
    <recommendedName>
        <fullName evidence="16">Lytic polysaccharide monooxygenase</fullName>
    </recommendedName>
</protein>
<keyword evidence="8" id="KW-0503">Monooxygenase</keyword>
<feature type="compositionally biased region" description="Pro residues" evidence="12">
    <location>
        <begin position="365"/>
        <end position="374"/>
    </location>
</feature>
<proteinExistence type="inferred from homology"/>
<keyword evidence="3" id="KW-0964">Secreted</keyword>
<dbReference type="InterPro" id="IPR054497">
    <property type="entry name" value="LPMO_AA14"/>
</dbReference>
<evidence type="ECO:0000256" key="5">
    <source>
        <dbReference type="ARBA" id="ARBA00022729"/>
    </source>
</evidence>
<dbReference type="HOGENOM" id="CLU_030284_2_1_1"/>
<feature type="compositionally biased region" description="Basic and acidic residues" evidence="12">
    <location>
        <begin position="102"/>
        <end position="120"/>
    </location>
</feature>
<accession>A0A0C9W8L4</accession>
<evidence type="ECO:0000256" key="1">
    <source>
        <dbReference type="ARBA" id="ARBA00001973"/>
    </source>
</evidence>
<dbReference type="GO" id="GO:0005576">
    <property type="term" value="C:extracellular region"/>
    <property type="evidence" value="ECO:0007669"/>
    <property type="project" value="UniProtKB-SubCell"/>
</dbReference>
<feature type="compositionally biased region" description="Low complexity" evidence="12">
    <location>
        <begin position="398"/>
        <end position="410"/>
    </location>
</feature>
<feature type="compositionally biased region" description="Pro residues" evidence="12">
    <location>
        <begin position="382"/>
        <end position="397"/>
    </location>
</feature>
<evidence type="ECO:0000256" key="8">
    <source>
        <dbReference type="ARBA" id="ARBA00023033"/>
    </source>
</evidence>
<organism evidence="14 15">
    <name type="scientific">Hydnomerulius pinastri MD-312</name>
    <dbReference type="NCBI Taxonomy" id="994086"/>
    <lineage>
        <taxon>Eukaryota</taxon>
        <taxon>Fungi</taxon>
        <taxon>Dikarya</taxon>
        <taxon>Basidiomycota</taxon>
        <taxon>Agaricomycotina</taxon>
        <taxon>Agaricomycetes</taxon>
        <taxon>Agaricomycetidae</taxon>
        <taxon>Boletales</taxon>
        <taxon>Boletales incertae sedis</taxon>
        <taxon>Leucogyrophana</taxon>
    </lineage>
</organism>
<dbReference type="Proteomes" id="UP000053820">
    <property type="component" value="Unassembled WGS sequence"/>
</dbReference>
<keyword evidence="10" id="KW-0325">Glycoprotein</keyword>
<dbReference type="GO" id="GO:0046872">
    <property type="term" value="F:metal ion binding"/>
    <property type="evidence" value="ECO:0007669"/>
    <property type="project" value="UniProtKB-KW"/>
</dbReference>
<evidence type="ECO:0000256" key="12">
    <source>
        <dbReference type="SAM" id="MobiDB-lite"/>
    </source>
</evidence>
<comment type="subcellular location">
    <subcellularLocation>
        <location evidence="2">Secreted</location>
    </subcellularLocation>
</comment>
<evidence type="ECO:0000256" key="7">
    <source>
        <dbReference type="ARBA" id="ARBA00023008"/>
    </source>
</evidence>
<evidence type="ECO:0000313" key="14">
    <source>
        <dbReference type="EMBL" id="KIJ59037.1"/>
    </source>
</evidence>
<comment type="cofactor">
    <cofactor evidence="1">
        <name>Cu(2+)</name>
        <dbReference type="ChEBI" id="CHEBI:29036"/>
    </cofactor>
</comment>
<feature type="compositionally biased region" description="Low complexity" evidence="12">
    <location>
        <begin position="310"/>
        <end position="334"/>
    </location>
</feature>
<dbReference type="Pfam" id="PF22810">
    <property type="entry name" value="LPMO_AA14"/>
    <property type="match status" value="1"/>
</dbReference>
<evidence type="ECO:0000256" key="10">
    <source>
        <dbReference type="ARBA" id="ARBA00023180"/>
    </source>
</evidence>
<gene>
    <name evidence="14" type="ORF">HYDPIDRAFT_118858</name>
</gene>
<dbReference type="GO" id="GO:0004497">
    <property type="term" value="F:monooxygenase activity"/>
    <property type="evidence" value="ECO:0007669"/>
    <property type="project" value="UniProtKB-KW"/>
</dbReference>
<evidence type="ECO:0008006" key="16">
    <source>
        <dbReference type="Google" id="ProtNLM"/>
    </source>
</evidence>
<evidence type="ECO:0000256" key="3">
    <source>
        <dbReference type="ARBA" id="ARBA00022525"/>
    </source>
</evidence>